<accession>A0A6A6WV53</accession>
<evidence type="ECO:0000313" key="2">
    <source>
        <dbReference type="EMBL" id="KAF2787979.1"/>
    </source>
</evidence>
<feature type="compositionally biased region" description="Polar residues" evidence="1">
    <location>
        <begin position="60"/>
        <end position="70"/>
    </location>
</feature>
<keyword evidence="3" id="KW-1185">Reference proteome</keyword>
<organism evidence="2 3">
    <name type="scientific">Melanomma pulvis-pyrius CBS 109.77</name>
    <dbReference type="NCBI Taxonomy" id="1314802"/>
    <lineage>
        <taxon>Eukaryota</taxon>
        <taxon>Fungi</taxon>
        <taxon>Dikarya</taxon>
        <taxon>Ascomycota</taxon>
        <taxon>Pezizomycotina</taxon>
        <taxon>Dothideomycetes</taxon>
        <taxon>Pleosporomycetidae</taxon>
        <taxon>Pleosporales</taxon>
        <taxon>Melanommataceae</taxon>
        <taxon>Melanomma</taxon>
    </lineage>
</organism>
<evidence type="ECO:0000313" key="3">
    <source>
        <dbReference type="Proteomes" id="UP000799757"/>
    </source>
</evidence>
<proteinExistence type="predicted"/>
<name>A0A6A6WV53_9PLEO</name>
<gene>
    <name evidence="2" type="ORF">K505DRAFT_118369</name>
</gene>
<dbReference type="Proteomes" id="UP000799757">
    <property type="component" value="Unassembled WGS sequence"/>
</dbReference>
<dbReference type="EMBL" id="MU002259">
    <property type="protein sequence ID" value="KAF2787979.1"/>
    <property type="molecule type" value="Genomic_DNA"/>
</dbReference>
<evidence type="ECO:0000256" key="1">
    <source>
        <dbReference type="SAM" id="MobiDB-lite"/>
    </source>
</evidence>
<protein>
    <submittedName>
        <fullName evidence="2">Uncharacterized protein</fullName>
    </submittedName>
</protein>
<feature type="region of interest" description="Disordered" evidence="1">
    <location>
        <begin position="97"/>
        <end position="127"/>
    </location>
</feature>
<reference evidence="2" key="1">
    <citation type="journal article" date="2020" name="Stud. Mycol.">
        <title>101 Dothideomycetes genomes: a test case for predicting lifestyles and emergence of pathogens.</title>
        <authorList>
            <person name="Haridas S."/>
            <person name="Albert R."/>
            <person name="Binder M."/>
            <person name="Bloem J."/>
            <person name="Labutti K."/>
            <person name="Salamov A."/>
            <person name="Andreopoulos B."/>
            <person name="Baker S."/>
            <person name="Barry K."/>
            <person name="Bills G."/>
            <person name="Bluhm B."/>
            <person name="Cannon C."/>
            <person name="Castanera R."/>
            <person name="Culley D."/>
            <person name="Daum C."/>
            <person name="Ezra D."/>
            <person name="Gonzalez J."/>
            <person name="Henrissat B."/>
            <person name="Kuo A."/>
            <person name="Liang C."/>
            <person name="Lipzen A."/>
            <person name="Lutzoni F."/>
            <person name="Magnuson J."/>
            <person name="Mondo S."/>
            <person name="Nolan M."/>
            <person name="Ohm R."/>
            <person name="Pangilinan J."/>
            <person name="Park H.-J."/>
            <person name="Ramirez L."/>
            <person name="Alfaro M."/>
            <person name="Sun H."/>
            <person name="Tritt A."/>
            <person name="Yoshinaga Y."/>
            <person name="Zwiers L.-H."/>
            <person name="Turgeon B."/>
            <person name="Goodwin S."/>
            <person name="Spatafora J."/>
            <person name="Crous P."/>
            <person name="Grigoriev I."/>
        </authorList>
    </citation>
    <scope>NUCLEOTIDE SEQUENCE</scope>
    <source>
        <strain evidence="2">CBS 109.77</strain>
    </source>
</reference>
<dbReference type="AlphaFoldDB" id="A0A6A6WV53"/>
<feature type="region of interest" description="Disordered" evidence="1">
    <location>
        <begin position="33"/>
        <end position="71"/>
    </location>
</feature>
<sequence length="190" mass="20864">MSTMLAAFRTSPEAPCRLCHTIAYLHLCHQQQKKKKKHETPPIQYLRIPPTSRSLARYQRTGTPPISNSPPCAFPFFSQPLFPPYPRYSPLHSTTSRQLLTASSHAQEHQTSKDNLSSSPPVSPPNMSLARCSILRAPPYAGRPIRLNRPYTPFLTLVRQCGGGGGGTVSEIDLTVPAQCRSAAGGKSAW</sequence>